<dbReference type="Proteomes" id="UP000631114">
    <property type="component" value="Unassembled WGS sequence"/>
</dbReference>
<feature type="compositionally biased region" description="Basic and acidic residues" evidence="1">
    <location>
        <begin position="26"/>
        <end position="41"/>
    </location>
</feature>
<feature type="region of interest" description="Disordered" evidence="1">
    <location>
        <begin position="14"/>
        <end position="42"/>
    </location>
</feature>
<protein>
    <recommendedName>
        <fullName evidence="4">FAR1 domain-containing protein</fullName>
    </recommendedName>
</protein>
<feature type="compositionally biased region" description="Polar residues" evidence="1">
    <location>
        <begin position="14"/>
        <end position="24"/>
    </location>
</feature>
<organism evidence="2 3">
    <name type="scientific">Coptis chinensis</name>
    <dbReference type="NCBI Taxonomy" id="261450"/>
    <lineage>
        <taxon>Eukaryota</taxon>
        <taxon>Viridiplantae</taxon>
        <taxon>Streptophyta</taxon>
        <taxon>Embryophyta</taxon>
        <taxon>Tracheophyta</taxon>
        <taxon>Spermatophyta</taxon>
        <taxon>Magnoliopsida</taxon>
        <taxon>Ranunculales</taxon>
        <taxon>Ranunculaceae</taxon>
        <taxon>Coptidoideae</taxon>
        <taxon>Coptis</taxon>
    </lineage>
</organism>
<dbReference type="OrthoDB" id="1979846at2759"/>
<accession>A0A835IM30</accession>
<dbReference type="AlphaFoldDB" id="A0A835IM30"/>
<gene>
    <name evidence="2" type="ORF">IFM89_011060</name>
</gene>
<sequence length="119" mass="13384">MVELSLEELKVIGRSSSVQESGTSPFEEKNKETCSPTKDDTDTVETPYVGMIFGTSEEAKAYYQSYGVSKGFLTIIRSSNKGWTKCDEVTNIKIMCLHFGSYNKKFNEDVEKLRLNTST</sequence>
<proteinExistence type="predicted"/>
<evidence type="ECO:0000256" key="1">
    <source>
        <dbReference type="SAM" id="MobiDB-lite"/>
    </source>
</evidence>
<evidence type="ECO:0000313" key="3">
    <source>
        <dbReference type="Proteomes" id="UP000631114"/>
    </source>
</evidence>
<reference evidence="2 3" key="1">
    <citation type="submission" date="2020-10" db="EMBL/GenBank/DDBJ databases">
        <title>The Coptis chinensis genome and diversification of protoberbering-type alkaloids.</title>
        <authorList>
            <person name="Wang B."/>
            <person name="Shu S."/>
            <person name="Song C."/>
            <person name="Liu Y."/>
        </authorList>
    </citation>
    <scope>NUCLEOTIDE SEQUENCE [LARGE SCALE GENOMIC DNA]</scope>
    <source>
        <strain evidence="2">HL-2020</strain>
        <tissue evidence="2">Leaf</tissue>
    </source>
</reference>
<comment type="caution">
    <text evidence="2">The sequence shown here is derived from an EMBL/GenBank/DDBJ whole genome shotgun (WGS) entry which is preliminary data.</text>
</comment>
<name>A0A835IM30_9MAGN</name>
<dbReference type="EMBL" id="JADFTS010000002">
    <property type="protein sequence ID" value="KAF9620325.1"/>
    <property type="molecule type" value="Genomic_DNA"/>
</dbReference>
<dbReference type="PANTHER" id="PTHR46328">
    <property type="entry name" value="FAR-RED IMPAIRED RESPONSIVE (FAR1) FAMILY PROTEIN-RELATED"/>
    <property type="match status" value="1"/>
</dbReference>
<dbReference type="PANTHER" id="PTHR46328:SF39">
    <property type="entry name" value="PROTEIN FAR1-RELATED SEQUENCE 5-LIKE"/>
    <property type="match status" value="1"/>
</dbReference>
<evidence type="ECO:0008006" key="4">
    <source>
        <dbReference type="Google" id="ProtNLM"/>
    </source>
</evidence>
<evidence type="ECO:0000313" key="2">
    <source>
        <dbReference type="EMBL" id="KAF9620325.1"/>
    </source>
</evidence>
<keyword evidence="3" id="KW-1185">Reference proteome</keyword>